<name>A0AA89C4N4_PINIB</name>
<dbReference type="InterPro" id="IPR029058">
    <property type="entry name" value="AB_hydrolase_fold"/>
</dbReference>
<comment type="similarity">
    <text evidence="1 3">Belongs to the type-B carboxylesterase/lipase family.</text>
</comment>
<dbReference type="EC" id="3.1.1.-" evidence="3"/>
<feature type="domain" description="Carboxylesterase type B" evidence="4">
    <location>
        <begin position="1"/>
        <end position="418"/>
    </location>
</feature>
<dbReference type="GO" id="GO:0016787">
    <property type="term" value="F:hydrolase activity"/>
    <property type="evidence" value="ECO:0007669"/>
    <property type="project" value="UniProtKB-KW"/>
</dbReference>
<dbReference type="InterPro" id="IPR050309">
    <property type="entry name" value="Type-B_Carboxylest/Lipase"/>
</dbReference>
<evidence type="ECO:0000256" key="2">
    <source>
        <dbReference type="ARBA" id="ARBA00022801"/>
    </source>
</evidence>
<dbReference type="Gene3D" id="3.40.50.1820">
    <property type="entry name" value="alpha/beta hydrolase"/>
    <property type="match status" value="1"/>
</dbReference>
<reference evidence="5" key="1">
    <citation type="submission" date="2019-08" db="EMBL/GenBank/DDBJ databases">
        <title>The improved chromosome-level genome for the pearl oyster Pinctada fucata martensii using PacBio sequencing and Hi-C.</title>
        <authorList>
            <person name="Zheng Z."/>
        </authorList>
    </citation>
    <scope>NUCLEOTIDE SEQUENCE</scope>
    <source>
        <strain evidence="5">ZZ-2019</strain>
        <tissue evidence="5">Adductor muscle</tissue>
    </source>
</reference>
<dbReference type="SUPFAM" id="SSF53474">
    <property type="entry name" value="alpha/beta-Hydrolases"/>
    <property type="match status" value="1"/>
</dbReference>
<dbReference type="Pfam" id="PF00135">
    <property type="entry name" value="COesterase"/>
    <property type="match status" value="1"/>
</dbReference>
<evidence type="ECO:0000256" key="3">
    <source>
        <dbReference type="RuleBase" id="RU361235"/>
    </source>
</evidence>
<dbReference type="PANTHER" id="PTHR11559">
    <property type="entry name" value="CARBOXYLESTERASE"/>
    <property type="match status" value="1"/>
</dbReference>
<comment type="caution">
    <text evidence="5">The sequence shown here is derived from an EMBL/GenBank/DDBJ whole genome shotgun (WGS) entry which is preliminary data.</text>
</comment>
<organism evidence="5 6">
    <name type="scientific">Pinctada imbricata</name>
    <name type="common">Atlantic pearl-oyster</name>
    <name type="synonym">Pinctada martensii</name>
    <dbReference type="NCBI Taxonomy" id="66713"/>
    <lineage>
        <taxon>Eukaryota</taxon>
        <taxon>Metazoa</taxon>
        <taxon>Spiralia</taxon>
        <taxon>Lophotrochozoa</taxon>
        <taxon>Mollusca</taxon>
        <taxon>Bivalvia</taxon>
        <taxon>Autobranchia</taxon>
        <taxon>Pteriomorphia</taxon>
        <taxon>Pterioida</taxon>
        <taxon>Pterioidea</taxon>
        <taxon>Pteriidae</taxon>
        <taxon>Pinctada</taxon>
    </lineage>
</organism>
<keyword evidence="6" id="KW-1185">Reference proteome</keyword>
<evidence type="ECO:0000256" key="1">
    <source>
        <dbReference type="ARBA" id="ARBA00005964"/>
    </source>
</evidence>
<accession>A0AA89C4N4</accession>
<evidence type="ECO:0000313" key="6">
    <source>
        <dbReference type="Proteomes" id="UP001186944"/>
    </source>
</evidence>
<dbReference type="PROSITE" id="PS00122">
    <property type="entry name" value="CARBOXYLESTERASE_B_1"/>
    <property type="match status" value="1"/>
</dbReference>
<dbReference type="Proteomes" id="UP001186944">
    <property type="component" value="Unassembled WGS sequence"/>
</dbReference>
<gene>
    <name evidence="5" type="ORF">FSP39_004721</name>
</gene>
<dbReference type="EMBL" id="VSWD01000008">
    <property type="protein sequence ID" value="KAK3094667.1"/>
    <property type="molecule type" value="Genomic_DNA"/>
</dbReference>
<dbReference type="InterPro" id="IPR019826">
    <property type="entry name" value="Carboxylesterase_B_AS"/>
</dbReference>
<evidence type="ECO:0000313" key="5">
    <source>
        <dbReference type="EMBL" id="KAK3094667.1"/>
    </source>
</evidence>
<protein>
    <recommendedName>
        <fullName evidence="3">Carboxylic ester hydrolase</fullName>
        <ecNumber evidence="3">3.1.1.-</ecNumber>
    </recommendedName>
</protein>
<keyword evidence="2 3" id="KW-0378">Hydrolase</keyword>
<dbReference type="AlphaFoldDB" id="A0AA89C4N4"/>
<evidence type="ECO:0000259" key="4">
    <source>
        <dbReference type="Pfam" id="PF00135"/>
    </source>
</evidence>
<dbReference type="InterPro" id="IPR002018">
    <property type="entry name" value="CarbesteraseB"/>
</dbReference>
<sequence>MVWIHGGSYQSGQGMQYDGRELALEGNVIVVTINYRLGAFGFFTTGDEISRGNYGLWDQSFALRWIHENIDSFGGDRNSVTIFGESAGGDSCTFQSLFPGNKGFFQRVIAQSGVATDPLYFSKERRIEEESSKFLRRIGCFYSDRIAAINCARTVPASVILEKQPPALSVIPIVDGEIIIGTPALELLDKTSEVYRFFTSLDYMAGSLDGDGAAFLGLLPASSYSRFNVRPSQGLTTEYLCDFVAGYLANLCCPGDVQVANEICKTYTDTRSLESQSIAISTLLADALLTFPKLFTAEVHQSENLYSDSTYSFYITRFNPVQFSLFPDWSPPWLNRASHGMDFVYLFFAREVFQHLGQYDDIEFGIKIKKYWANFAKYGNPNGPFLPFWPSYGANRNTQVLDLTIRTVSNIFPEKNRFWIDFTKKSAFENGRSCFSVFRYGRRIPQCVASKRKYPQTHFNFK</sequence>
<proteinExistence type="inferred from homology"/>